<dbReference type="InterPro" id="IPR036259">
    <property type="entry name" value="MFS_trans_sf"/>
</dbReference>
<evidence type="ECO:0000256" key="2">
    <source>
        <dbReference type="ARBA" id="ARBA00022989"/>
    </source>
</evidence>
<feature type="transmembrane region" description="Helical" evidence="4">
    <location>
        <begin position="119"/>
        <end position="139"/>
    </location>
</feature>
<keyword evidence="1 4" id="KW-0812">Transmembrane</keyword>
<evidence type="ECO:0000256" key="1">
    <source>
        <dbReference type="ARBA" id="ARBA00022692"/>
    </source>
</evidence>
<feature type="transmembrane region" description="Helical" evidence="4">
    <location>
        <begin position="31"/>
        <end position="49"/>
    </location>
</feature>
<feature type="transmembrane region" description="Helical" evidence="4">
    <location>
        <begin position="87"/>
        <end position="107"/>
    </location>
</feature>
<dbReference type="InterPro" id="IPR011701">
    <property type="entry name" value="MFS"/>
</dbReference>
<evidence type="ECO:0000313" key="7">
    <source>
        <dbReference type="Proteomes" id="UP000658305"/>
    </source>
</evidence>
<feature type="transmembrane region" description="Helical" evidence="4">
    <location>
        <begin position="151"/>
        <end position="169"/>
    </location>
</feature>
<sequence length="203" mass="21435">MGVVVSGVTGAAFRMVGPVYGLEVGLGADLIALFLAAYVLGGAVAQIPVGWLADRYDRRSVLIWISVAGIFACGATIALAASGISGVFAAAALFGFATLPVYSISTAHAHDYAEPQERVELSAALMFLYAVGAIASPYVASLVIEHFGPEAMFVMIGIAHAGLIVFGFARMRVRPSQTRTAYTYEPRTSFLIGRLLKRDRTGE</sequence>
<dbReference type="PROSITE" id="PS50850">
    <property type="entry name" value="MFS"/>
    <property type="match status" value="1"/>
</dbReference>
<accession>A0ABQ3FTC7</accession>
<evidence type="ECO:0000256" key="4">
    <source>
        <dbReference type="SAM" id="Phobius"/>
    </source>
</evidence>
<dbReference type="PANTHER" id="PTHR23521:SF3">
    <property type="entry name" value="MFS TRANSPORTER"/>
    <property type="match status" value="1"/>
</dbReference>
<evidence type="ECO:0000313" key="6">
    <source>
        <dbReference type="EMBL" id="GHC40508.1"/>
    </source>
</evidence>
<gene>
    <name evidence="6" type="ORF">GCM10007291_47980</name>
</gene>
<feature type="domain" description="Major facilitator superfamily (MFS) profile" evidence="5">
    <location>
        <begin position="1"/>
        <end position="203"/>
    </location>
</feature>
<proteinExistence type="predicted"/>
<name>A0ABQ3FTC7_9RHOB</name>
<protein>
    <recommendedName>
        <fullName evidence="5">Major facilitator superfamily (MFS) profile domain-containing protein</fullName>
    </recommendedName>
</protein>
<comment type="caution">
    <text evidence="6">The sequence shown here is derived from an EMBL/GenBank/DDBJ whole genome shotgun (WGS) entry which is preliminary data.</text>
</comment>
<keyword evidence="7" id="KW-1185">Reference proteome</keyword>
<dbReference type="Gene3D" id="1.20.1250.20">
    <property type="entry name" value="MFS general substrate transporter like domains"/>
    <property type="match status" value="1"/>
</dbReference>
<dbReference type="PANTHER" id="PTHR23521">
    <property type="entry name" value="TRANSPORTER MFS SUPERFAMILY"/>
    <property type="match status" value="1"/>
</dbReference>
<reference evidence="7" key="1">
    <citation type="journal article" date="2019" name="Int. J. Syst. Evol. Microbiol.">
        <title>The Global Catalogue of Microorganisms (GCM) 10K type strain sequencing project: providing services to taxonomists for standard genome sequencing and annotation.</title>
        <authorList>
            <consortium name="The Broad Institute Genomics Platform"/>
            <consortium name="The Broad Institute Genome Sequencing Center for Infectious Disease"/>
            <person name="Wu L."/>
            <person name="Ma J."/>
        </authorList>
    </citation>
    <scope>NUCLEOTIDE SEQUENCE [LARGE SCALE GENOMIC DNA]</scope>
    <source>
        <strain evidence="7">KCTC 23298</strain>
    </source>
</reference>
<organism evidence="6 7">
    <name type="scientific">Gemmobacter nanjingensis</name>
    <dbReference type="NCBI Taxonomy" id="488454"/>
    <lineage>
        <taxon>Bacteria</taxon>
        <taxon>Pseudomonadati</taxon>
        <taxon>Pseudomonadota</taxon>
        <taxon>Alphaproteobacteria</taxon>
        <taxon>Rhodobacterales</taxon>
        <taxon>Paracoccaceae</taxon>
        <taxon>Gemmobacter</taxon>
    </lineage>
</organism>
<dbReference type="SUPFAM" id="SSF103473">
    <property type="entry name" value="MFS general substrate transporter"/>
    <property type="match status" value="1"/>
</dbReference>
<dbReference type="InterPro" id="IPR020846">
    <property type="entry name" value="MFS_dom"/>
</dbReference>
<feature type="transmembrane region" description="Helical" evidence="4">
    <location>
        <begin position="61"/>
        <end position="81"/>
    </location>
</feature>
<keyword evidence="3 4" id="KW-0472">Membrane</keyword>
<keyword evidence="2 4" id="KW-1133">Transmembrane helix</keyword>
<dbReference type="Pfam" id="PF07690">
    <property type="entry name" value="MFS_1"/>
    <property type="match status" value="1"/>
</dbReference>
<dbReference type="RefSeq" id="WP_308430008.1">
    <property type="nucleotide sequence ID" value="NZ_BMYI01000035.1"/>
</dbReference>
<evidence type="ECO:0000256" key="3">
    <source>
        <dbReference type="ARBA" id="ARBA00023136"/>
    </source>
</evidence>
<evidence type="ECO:0000259" key="5">
    <source>
        <dbReference type="PROSITE" id="PS50850"/>
    </source>
</evidence>
<dbReference type="Proteomes" id="UP000658305">
    <property type="component" value="Unassembled WGS sequence"/>
</dbReference>
<dbReference type="EMBL" id="BMYI01000035">
    <property type="protein sequence ID" value="GHC40508.1"/>
    <property type="molecule type" value="Genomic_DNA"/>
</dbReference>